<dbReference type="InterPro" id="IPR014043">
    <property type="entry name" value="Acyl_transferase_dom"/>
</dbReference>
<dbReference type="Pfam" id="PF00698">
    <property type="entry name" value="Acyl_transf_1"/>
    <property type="match status" value="1"/>
</dbReference>
<dbReference type="InterPro" id="IPR001227">
    <property type="entry name" value="Ac_transferase_dom_sf"/>
</dbReference>
<dbReference type="PANTHER" id="PTHR47170:SF2">
    <property type="entry name" value="MALONYL-COA:ACP TRANSACYLASE (MAT) DOMAIN-CONTAINING PROTEIN"/>
    <property type="match status" value="1"/>
</dbReference>
<evidence type="ECO:0000313" key="3">
    <source>
        <dbReference type="Proteomes" id="UP001642484"/>
    </source>
</evidence>
<sequence>MRIQGEDVSPLERAMQYGDPMTIQSIHKAIELFAQAPPLIVLPDVDKRSEDGGQTKLPVAILFPGQGSQYVKMLAEVKDLEPCKKLIDKANAILGYDILDLCLNGPEEKLEETKFCQPAMFLANACALEKLRMDKPEVVERCSATAGLSLGEYNAICFSGMLSFEECLKVVRVRADAMHEESQRSAQAMISVAGLDHTVLEALCEKAARQAGHLGDREAVCKVANHLFPKGYTCSGDLPAVEILKGLCEKEGALQARFLKTSGAFHTSLMEPAGGKLLKALRVRVTDMNFPRVDVYTNVRGGPQKAGTDPREINYDLAAQVASPVLWQASIQEMLKNGITDFYECGPMKQLKAMMKRISQEAWERTTSVPV</sequence>
<reference evidence="2 3" key="1">
    <citation type="submission" date="2024-02" db="EMBL/GenBank/DDBJ databases">
        <authorList>
            <person name="Chen Y."/>
            <person name="Shah S."/>
            <person name="Dougan E. K."/>
            <person name="Thang M."/>
            <person name="Chan C."/>
        </authorList>
    </citation>
    <scope>NUCLEOTIDE SEQUENCE [LARGE SCALE GENOMIC DNA]</scope>
</reference>
<dbReference type="Gene3D" id="3.30.70.250">
    <property type="entry name" value="Malonyl-CoA ACP transacylase, ACP-binding"/>
    <property type="match status" value="1"/>
</dbReference>
<keyword evidence="3" id="KW-1185">Reference proteome</keyword>
<dbReference type="Proteomes" id="UP001642484">
    <property type="component" value="Unassembled WGS sequence"/>
</dbReference>
<dbReference type="PANTHER" id="PTHR47170">
    <property type="entry name" value="MALONYL-COA ACP TRANSACYLASE, ACP-BINDING"/>
    <property type="match status" value="1"/>
</dbReference>
<evidence type="ECO:0000313" key="2">
    <source>
        <dbReference type="EMBL" id="CAK9042889.1"/>
    </source>
</evidence>
<organism evidence="2 3">
    <name type="scientific">Durusdinium trenchii</name>
    <dbReference type="NCBI Taxonomy" id="1381693"/>
    <lineage>
        <taxon>Eukaryota</taxon>
        <taxon>Sar</taxon>
        <taxon>Alveolata</taxon>
        <taxon>Dinophyceae</taxon>
        <taxon>Suessiales</taxon>
        <taxon>Symbiodiniaceae</taxon>
        <taxon>Durusdinium</taxon>
    </lineage>
</organism>
<dbReference type="EMBL" id="CAXAMN010014269">
    <property type="protein sequence ID" value="CAK9042889.1"/>
    <property type="molecule type" value="Genomic_DNA"/>
</dbReference>
<dbReference type="SMART" id="SM00827">
    <property type="entry name" value="PKS_AT"/>
    <property type="match status" value="1"/>
</dbReference>
<dbReference type="Gene3D" id="3.40.366.10">
    <property type="entry name" value="Malonyl-Coenzyme A Acyl Carrier Protein, domain 2"/>
    <property type="match status" value="1"/>
</dbReference>
<proteinExistence type="predicted"/>
<name>A0ABP0LWJ3_9DINO</name>
<dbReference type="InterPro" id="IPR016036">
    <property type="entry name" value="Malonyl_transacylase_ACP-bd"/>
</dbReference>
<dbReference type="InterPro" id="IPR052760">
    <property type="entry name" value="Mitochondrial_malonyltrans"/>
</dbReference>
<gene>
    <name evidence="2" type="ORF">CCMP2556_LOCUS22762</name>
</gene>
<dbReference type="SUPFAM" id="SSF55048">
    <property type="entry name" value="Probable ACP-binding domain of malonyl-CoA ACP transacylase"/>
    <property type="match status" value="1"/>
</dbReference>
<comment type="caution">
    <text evidence="2">The sequence shown here is derived from an EMBL/GenBank/DDBJ whole genome shotgun (WGS) entry which is preliminary data.</text>
</comment>
<evidence type="ECO:0000259" key="1">
    <source>
        <dbReference type="SMART" id="SM00827"/>
    </source>
</evidence>
<feature type="domain" description="Malonyl-CoA:ACP transacylase (MAT)" evidence="1">
    <location>
        <begin position="62"/>
        <end position="365"/>
    </location>
</feature>
<dbReference type="SUPFAM" id="SSF52151">
    <property type="entry name" value="FabD/lysophospholipase-like"/>
    <property type="match status" value="1"/>
</dbReference>
<accession>A0ABP0LWJ3</accession>
<protein>
    <recommendedName>
        <fullName evidence="1">Malonyl-CoA:ACP transacylase (MAT) domain-containing protein</fullName>
    </recommendedName>
</protein>
<dbReference type="InterPro" id="IPR016035">
    <property type="entry name" value="Acyl_Trfase/lysoPLipase"/>
</dbReference>